<dbReference type="EMBL" id="BRXY01000022">
    <property type="protein sequence ID" value="GMH53770.1"/>
    <property type="molecule type" value="Genomic_DNA"/>
</dbReference>
<gene>
    <name evidence="6" type="ORF">TrST_g8079</name>
</gene>
<keyword evidence="7" id="KW-1185">Reference proteome</keyword>
<dbReference type="InterPro" id="IPR042814">
    <property type="entry name" value="Morn5"/>
</dbReference>
<protein>
    <recommendedName>
        <fullName evidence="8">MORN repeat-containing protein 5</fullName>
    </recommendedName>
</protein>
<evidence type="ECO:0000256" key="2">
    <source>
        <dbReference type="ARBA" id="ARBA00022846"/>
    </source>
</evidence>
<dbReference type="Gene3D" id="2.20.110.10">
    <property type="entry name" value="Histone H3 K4-specific methyltransferase SET7/9 N-terminal domain"/>
    <property type="match status" value="1"/>
</dbReference>
<dbReference type="OrthoDB" id="187215at2759"/>
<evidence type="ECO:0000256" key="3">
    <source>
        <dbReference type="ARBA" id="ARBA00023069"/>
    </source>
</evidence>
<dbReference type="SUPFAM" id="SSF82185">
    <property type="entry name" value="Histone H3 K4-specific methyltransferase SET7/9 N-terminal domain"/>
    <property type="match status" value="1"/>
</dbReference>
<evidence type="ECO:0008006" key="8">
    <source>
        <dbReference type="Google" id="ProtNLM"/>
    </source>
</evidence>
<keyword evidence="2" id="KW-0282">Flagellum</keyword>
<reference evidence="7" key="1">
    <citation type="journal article" date="2023" name="Commun. Biol.">
        <title>Genome analysis of Parmales, the sister group of diatoms, reveals the evolutionary specialization of diatoms from phago-mixotrophs to photoautotrophs.</title>
        <authorList>
            <person name="Ban H."/>
            <person name="Sato S."/>
            <person name="Yoshikawa S."/>
            <person name="Yamada K."/>
            <person name="Nakamura Y."/>
            <person name="Ichinomiya M."/>
            <person name="Sato N."/>
            <person name="Blanc-Mathieu R."/>
            <person name="Endo H."/>
            <person name="Kuwata A."/>
            <person name="Ogata H."/>
        </authorList>
    </citation>
    <scope>NUCLEOTIDE SEQUENCE [LARGE SCALE GENOMIC DNA]</scope>
    <source>
        <strain evidence="7">NIES 3701</strain>
    </source>
</reference>
<organism evidence="6 7">
    <name type="scientific">Triparma strigata</name>
    <dbReference type="NCBI Taxonomy" id="1606541"/>
    <lineage>
        <taxon>Eukaryota</taxon>
        <taxon>Sar</taxon>
        <taxon>Stramenopiles</taxon>
        <taxon>Ochrophyta</taxon>
        <taxon>Bolidophyceae</taxon>
        <taxon>Parmales</taxon>
        <taxon>Triparmaceae</taxon>
        <taxon>Triparma</taxon>
    </lineage>
</organism>
<evidence type="ECO:0000313" key="7">
    <source>
        <dbReference type="Proteomes" id="UP001165085"/>
    </source>
</evidence>
<keyword evidence="3" id="KW-0969">Cilium</keyword>
<evidence type="ECO:0000256" key="5">
    <source>
        <dbReference type="SAM" id="MobiDB-lite"/>
    </source>
</evidence>
<proteinExistence type="predicted"/>
<comment type="subcellular location">
    <subcellularLocation>
        <location evidence="1">Cell projection</location>
        <location evidence="1">Cilium</location>
        <location evidence="1">Flagellum</location>
    </subcellularLocation>
</comment>
<name>A0A9W6ZPQ3_9STRA</name>
<dbReference type="AlphaFoldDB" id="A0A9W6ZPQ3"/>
<dbReference type="PANTHER" id="PTHR46437:SF1">
    <property type="entry name" value="MORN REPEAT-CONTAINING PROTEIN 5"/>
    <property type="match status" value="1"/>
</dbReference>
<feature type="compositionally biased region" description="Acidic residues" evidence="5">
    <location>
        <begin position="173"/>
        <end position="186"/>
    </location>
</feature>
<evidence type="ECO:0000256" key="4">
    <source>
        <dbReference type="ARBA" id="ARBA00023273"/>
    </source>
</evidence>
<keyword evidence="4" id="KW-0966">Cell projection</keyword>
<sequence length="186" mass="21079">MEYSTSKYEGGFRDNKMEDEAGMYEYPDGSKYVGSMKDGAFHGAGKLYFDGGVFVGVWKKGKTVKGDYMFGDDLVYKEEKWDYCDGQNDRRFHSEIQENKLNRASGGVYRNKPAAKPLKDGCYDAGDGYFKLKDGKVYSYEDDKVVLREATEEEKKFLVDKASTTFNTAMGNEPEDDEDEDGGNDF</sequence>
<dbReference type="Proteomes" id="UP001165085">
    <property type="component" value="Unassembled WGS sequence"/>
</dbReference>
<feature type="region of interest" description="Disordered" evidence="5">
    <location>
        <begin position="166"/>
        <end position="186"/>
    </location>
</feature>
<dbReference type="GO" id="GO:0031514">
    <property type="term" value="C:motile cilium"/>
    <property type="evidence" value="ECO:0007669"/>
    <property type="project" value="UniProtKB-SubCell"/>
</dbReference>
<dbReference type="PANTHER" id="PTHR46437">
    <property type="entry name" value="MORN REPEAT-CONTAINING PROTEIN 5"/>
    <property type="match status" value="1"/>
</dbReference>
<evidence type="ECO:0000256" key="1">
    <source>
        <dbReference type="ARBA" id="ARBA00004230"/>
    </source>
</evidence>
<accession>A0A9W6ZPQ3</accession>
<evidence type="ECO:0000313" key="6">
    <source>
        <dbReference type="EMBL" id="GMH53770.1"/>
    </source>
</evidence>
<comment type="caution">
    <text evidence="6">The sequence shown here is derived from an EMBL/GenBank/DDBJ whole genome shotgun (WGS) entry which is preliminary data.</text>
</comment>